<dbReference type="STRING" id="989403.SAMN05421798_1562"/>
<evidence type="ECO:0000313" key="2">
    <source>
        <dbReference type="EMBL" id="KZL20247.1"/>
    </source>
</evidence>
<organism evidence="2 3">
    <name type="scientific">Pseudovibrio axinellae</name>
    <dbReference type="NCBI Taxonomy" id="989403"/>
    <lineage>
        <taxon>Bacteria</taxon>
        <taxon>Pseudomonadati</taxon>
        <taxon>Pseudomonadota</taxon>
        <taxon>Alphaproteobacteria</taxon>
        <taxon>Hyphomicrobiales</taxon>
        <taxon>Stappiaceae</taxon>
        <taxon>Pseudovibrio</taxon>
    </lineage>
</organism>
<dbReference type="EMBL" id="LMCB01000010">
    <property type="protein sequence ID" value="KZL20247.1"/>
    <property type="molecule type" value="Genomic_DNA"/>
</dbReference>
<gene>
    <name evidence="2" type="ORF">PsAD2_01544</name>
</gene>
<evidence type="ECO:0000259" key="1">
    <source>
        <dbReference type="Pfam" id="PF22178"/>
    </source>
</evidence>
<sequence length="322" mass="33292">MVIRSDSHKASGFNELTFEDQGGQKNVFLHAQKDQTIKVLNNRSKNVLASQIENVGANKSITVGANHQEKVGGSMNLSVGGGGAAGGLLGALGGLVKSGGKTSKKGAKKAGSAPVTDFAAVVAKVGAGAEAQSVNAGVDFLKTGEHFSEGGKAQAGAGSVIGGMLSKFMPGSGTLSVVVEKFRSDTIGMARTEQIGMMKNTVVGAIQTIMVGKQSKLTVGEKYDVEVGKKITSRTKVHTIMAKDKIVLAAPGGQIEISQSGITIKGKQNDLLAPSINLKGGSGGKDTDKAMQDKLGDSEWNKPEGYTWHHKEDGVTMQLVLT</sequence>
<protein>
    <recommendedName>
        <fullName evidence="1">Gp5/Type VI secretion system Vgr C-terminal trimerisation domain-containing protein</fullName>
    </recommendedName>
</protein>
<reference evidence="2 3" key="1">
    <citation type="journal article" date="2016" name="Front. Microbiol.">
        <title>Comparative Genomic Analysis Reveals a Diverse Repertoire of Genes Involved in Prokaryote-Eukaryote Interactions within the Pseudovibrio Genus.</title>
        <authorList>
            <person name="Romano S."/>
            <person name="Fernandez-Guerra A."/>
            <person name="Reen F.J."/>
            <person name="Glockner F.O."/>
            <person name="Crowley S.P."/>
            <person name="O'Sullivan O."/>
            <person name="Cotter P.D."/>
            <person name="Adams C."/>
            <person name="Dobson A.D."/>
            <person name="O'Gara F."/>
        </authorList>
    </citation>
    <scope>NUCLEOTIDE SEQUENCE [LARGE SCALE GENOMIC DNA]</scope>
    <source>
        <strain evidence="2 3">Ad2</strain>
    </source>
</reference>
<dbReference type="InterPro" id="IPR032869">
    <property type="entry name" value="WHH_dom_containing"/>
</dbReference>
<dbReference type="SUPFAM" id="SSF69349">
    <property type="entry name" value="Phage fibre proteins"/>
    <property type="match status" value="2"/>
</dbReference>
<dbReference type="AlphaFoldDB" id="A0A165ZTA2"/>
<dbReference type="Pfam" id="PF14414">
    <property type="entry name" value="WHH"/>
    <property type="match status" value="1"/>
</dbReference>
<proteinExistence type="predicted"/>
<dbReference type="Pfam" id="PF22178">
    <property type="entry name" value="Gp5_trimer_C"/>
    <property type="match status" value="1"/>
</dbReference>
<dbReference type="Proteomes" id="UP000076577">
    <property type="component" value="Unassembled WGS sequence"/>
</dbReference>
<feature type="domain" description="Gp5/Type VI secretion system Vgr C-terminal trimerisation" evidence="1">
    <location>
        <begin position="2"/>
        <end position="81"/>
    </location>
</feature>
<dbReference type="PATRIC" id="fig|989403.3.peg.1642"/>
<dbReference type="RefSeq" id="WP_082825587.1">
    <property type="nucleotide sequence ID" value="NZ_FOFM01000056.1"/>
</dbReference>
<name>A0A165ZTA2_9HYPH</name>
<evidence type="ECO:0000313" key="3">
    <source>
        <dbReference type="Proteomes" id="UP000076577"/>
    </source>
</evidence>
<keyword evidence="3" id="KW-1185">Reference proteome</keyword>
<dbReference type="InterPro" id="IPR054030">
    <property type="entry name" value="Gp5_Vgr_C"/>
</dbReference>
<accession>A0A165ZTA2</accession>
<comment type="caution">
    <text evidence="2">The sequence shown here is derived from an EMBL/GenBank/DDBJ whole genome shotgun (WGS) entry which is preliminary data.</text>
</comment>